<dbReference type="OrthoDB" id="3481653at2"/>
<dbReference type="GO" id="GO:0046961">
    <property type="term" value="F:proton-transporting ATPase activity, rotational mechanism"/>
    <property type="evidence" value="ECO:0007669"/>
    <property type="project" value="InterPro"/>
</dbReference>
<organism evidence="5 6">
    <name type="scientific">Streptomyces palmae</name>
    <dbReference type="NCBI Taxonomy" id="1701085"/>
    <lineage>
        <taxon>Bacteria</taxon>
        <taxon>Bacillati</taxon>
        <taxon>Actinomycetota</taxon>
        <taxon>Actinomycetes</taxon>
        <taxon>Kitasatosporales</taxon>
        <taxon>Streptomycetaceae</taxon>
        <taxon>Streptomyces</taxon>
    </lineage>
</organism>
<name>A0A4Z0HCZ4_9ACTN</name>
<dbReference type="AlphaFoldDB" id="A0A4Z0HCZ4"/>
<dbReference type="Pfam" id="PF01813">
    <property type="entry name" value="ATP-synt_D"/>
    <property type="match status" value="1"/>
</dbReference>
<keyword evidence="2" id="KW-0813">Transport</keyword>
<comment type="similarity">
    <text evidence="1">Belongs to the V-ATPase D subunit family.</text>
</comment>
<proteinExistence type="inferred from homology"/>
<dbReference type="RefSeq" id="WP_135338098.1">
    <property type="nucleotide sequence ID" value="NZ_JBHLTX010000013.1"/>
</dbReference>
<keyword evidence="6" id="KW-1185">Reference proteome</keyword>
<keyword evidence="3" id="KW-0406">Ion transport</keyword>
<dbReference type="Gene3D" id="1.10.287.3240">
    <property type="match status" value="1"/>
</dbReference>
<evidence type="ECO:0000256" key="2">
    <source>
        <dbReference type="ARBA" id="ARBA00022448"/>
    </source>
</evidence>
<feature type="region of interest" description="Disordered" evidence="4">
    <location>
        <begin position="186"/>
        <end position="210"/>
    </location>
</feature>
<evidence type="ECO:0000256" key="4">
    <source>
        <dbReference type="SAM" id="MobiDB-lite"/>
    </source>
</evidence>
<sequence length="210" mass="22755">MTSGSRLPQGRAGRLRLRRGLRVAHRGADLLERKSGILRAEEERLRAAADAADHTWRESVRQAETWLVRAVLLGGQQALAAAAAGVGAAEVALGETTSMGVRHPAEADCTVPPRAAEAAAPGNTALVHAENAYRQAVRAAVEYAALSAAARLVGAEARRTRRRIRALRRHRIPRLEEQLGRIGQALEQDEHEDAVRRGWAGRRDGEGRGR</sequence>
<accession>A0A4Z0HCZ4</accession>
<dbReference type="Proteomes" id="UP000297948">
    <property type="component" value="Unassembled WGS sequence"/>
</dbReference>
<evidence type="ECO:0000256" key="1">
    <source>
        <dbReference type="ARBA" id="ARBA00005850"/>
    </source>
</evidence>
<protein>
    <submittedName>
        <fullName evidence="5">V-type ATPase, D subunit</fullName>
    </submittedName>
</protein>
<dbReference type="InterPro" id="IPR002699">
    <property type="entry name" value="V_ATPase_D"/>
</dbReference>
<gene>
    <name evidence="5" type="ORF">E4099_07160</name>
</gene>
<evidence type="ECO:0000256" key="3">
    <source>
        <dbReference type="ARBA" id="ARBA00023065"/>
    </source>
</evidence>
<evidence type="ECO:0000313" key="5">
    <source>
        <dbReference type="EMBL" id="TGB15185.1"/>
    </source>
</evidence>
<dbReference type="EMBL" id="SRID01000041">
    <property type="protein sequence ID" value="TGB15185.1"/>
    <property type="molecule type" value="Genomic_DNA"/>
</dbReference>
<evidence type="ECO:0000313" key="6">
    <source>
        <dbReference type="Proteomes" id="UP000297948"/>
    </source>
</evidence>
<dbReference type="PANTHER" id="PTHR11671">
    <property type="entry name" value="V-TYPE ATP SYNTHASE SUBUNIT D"/>
    <property type="match status" value="1"/>
</dbReference>
<feature type="compositionally biased region" description="Basic and acidic residues" evidence="4">
    <location>
        <begin position="193"/>
        <end position="210"/>
    </location>
</feature>
<reference evidence="5 6" key="1">
    <citation type="submission" date="2019-03" db="EMBL/GenBank/DDBJ databases">
        <authorList>
            <person name="Gonzalez-Pimentel J.L."/>
        </authorList>
    </citation>
    <scope>NUCLEOTIDE SEQUENCE [LARGE SCALE GENOMIC DNA]</scope>
    <source>
        <strain evidence="5 6">JCM 31289</strain>
    </source>
</reference>
<comment type="caution">
    <text evidence="5">The sequence shown here is derived from an EMBL/GenBank/DDBJ whole genome shotgun (WGS) entry which is preliminary data.</text>
</comment>